<protein>
    <submittedName>
        <fullName evidence="1">Uncharacterized protein</fullName>
    </submittedName>
</protein>
<dbReference type="Proteomes" id="UP000001631">
    <property type="component" value="Unassembled WGS sequence"/>
</dbReference>
<evidence type="ECO:0000313" key="2">
    <source>
        <dbReference type="Proteomes" id="UP000001631"/>
    </source>
</evidence>
<sequence>MAWSYTEQDEPTKEGMLVYDSLSNRGESVRSSLLPVWRMQFKFLTMFQRALRYKGPECLSVEHRRHAL</sequence>
<dbReference type="InParanoid" id="C0NF76"/>
<dbReference type="AlphaFoldDB" id="C0NF76"/>
<gene>
    <name evidence="1" type="ORF">HCBG_01542</name>
</gene>
<accession>C0NF76</accession>
<dbReference type="HOGENOM" id="CLU_2793394_0_0_1"/>
<name>C0NF76_AJECG</name>
<dbReference type="GeneID" id="69034558"/>
<dbReference type="RefSeq" id="XP_045290377.1">
    <property type="nucleotide sequence ID" value="XM_045428591.1"/>
</dbReference>
<reference evidence="1" key="1">
    <citation type="submission" date="2009-02" db="EMBL/GenBank/DDBJ databases">
        <title>The Genome Sequence of Ajellomyces capsulatus strain G186AR.</title>
        <authorList>
            <consortium name="The Broad Institute Genome Sequencing Platform"/>
            <person name="Champion M."/>
            <person name="Cuomo C."/>
            <person name="Ma L.-J."/>
            <person name="Henn M.R."/>
            <person name="Sil A."/>
            <person name="Goldman B."/>
            <person name="Young S.K."/>
            <person name="Kodira C.D."/>
            <person name="Zeng Q."/>
            <person name="Koehrsen M."/>
            <person name="Alvarado L."/>
            <person name="Berlin A."/>
            <person name="Borenstein D."/>
            <person name="Chen Z."/>
            <person name="Engels R."/>
            <person name="Freedman E."/>
            <person name="Gellesch M."/>
            <person name="Goldberg J."/>
            <person name="Griggs A."/>
            <person name="Gujja S."/>
            <person name="Heiman D."/>
            <person name="Hepburn T."/>
            <person name="Howarth C."/>
            <person name="Jen D."/>
            <person name="Larson L."/>
            <person name="Lewis B."/>
            <person name="Mehta T."/>
            <person name="Park D."/>
            <person name="Pearson M."/>
            <person name="Roberts A."/>
            <person name="Saif S."/>
            <person name="Shea T."/>
            <person name="Shenoy N."/>
            <person name="Sisk P."/>
            <person name="Stolte C."/>
            <person name="Sykes S."/>
            <person name="Walk T."/>
            <person name="White J."/>
            <person name="Yandava C."/>
            <person name="Klein B."/>
            <person name="McEwen J.G."/>
            <person name="Puccia R."/>
            <person name="Goldman G.H."/>
            <person name="Felipe M.S."/>
            <person name="Nino-Vega G."/>
            <person name="San-Blas G."/>
            <person name="Taylor J."/>
            <person name="Mendoza L."/>
            <person name="Galagan J."/>
            <person name="Nusbaum C."/>
            <person name="Birren B."/>
        </authorList>
    </citation>
    <scope>NUCLEOTIDE SEQUENCE</scope>
    <source>
        <strain evidence="1">G186AR</strain>
    </source>
</reference>
<evidence type="ECO:0000313" key="1">
    <source>
        <dbReference type="EMBL" id="EEH09897.1"/>
    </source>
</evidence>
<keyword evidence="2" id="KW-1185">Reference proteome</keyword>
<organism evidence="1 2">
    <name type="scientific">Ajellomyces capsulatus (strain G186AR / H82 / ATCC MYA-2454 / RMSCC 2432)</name>
    <name type="common">Darling's disease fungus</name>
    <name type="synonym">Histoplasma capsulatum</name>
    <dbReference type="NCBI Taxonomy" id="447093"/>
    <lineage>
        <taxon>Eukaryota</taxon>
        <taxon>Fungi</taxon>
        <taxon>Dikarya</taxon>
        <taxon>Ascomycota</taxon>
        <taxon>Pezizomycotina</taxon>
        <taxon>Eurotiomycetes</taxon>
        <taxon>Eurotiomycetidae</taxon>
        <taxon>Onygenales</taxon>
        <taxon>Ajellomycetaceae</taxon>
        <taxon>Histoplasma</taxon>
    </lineage>
</organism>
<dbReference type="EMBL" id="GG663364">
    <property type="protein sequence ID" value="EEH09897.1"/>
    <property type="molecule type" value="Genomic_DNA"/>
</dbReference>
<proteinExistence type="predicted"/>